<feature type="transmembrane region" description="Helical" evidence="8">
    <location>
        <begin position="216"/>
        <end position="233"/>
    </location>
</feature>
<reference evidence="10 11" key="1">
    <citation type="submission" date="2015-05" db="EMBL/GenBank/DDBJ databases">
        <title>Distinctive expansion of gene families associated with plant cell wall degradation and secondary metabolism in the genomes of grapevine trunk pathogens.</title>
        <authorList>
            <person name="Lawrence D.P."/>
            <person name="Travadon R."/>
            <person name="Rolshausen P.E."/>
            <person name="Baumgartner K."/>
        </authorList>
    </citation>
    <scope>NUCLEOTIDE SEQUENCE [LARGE SCALE GENOMIC DNA]</scope>
    <source>
        <strain evidence="10">UCRPC4</strain>
    </source>
</reference>
<accession>A0A0G2GEX1</accession>
<dbReference type="InterPro" id="IPR050360">
    <property type="entry name" value="MFS_Sugar_Transporters"/>
</dbReference>
<evidence type="ECO:0000313" key="11">
    <source>
        <dbReference type="Proteomes" id="UP000053317"/>
    </source>
</evidence>
<feature type="transmembrane region" description="Helical" evidence="8">
    <location>
        <begin position="397"/>
        <end position="418"/>
    </location>
</feature>
<dbReference type="Pfam" id="PF00083">
    <property type="entry name" value="Sugar_tr"/>
    <property type="match status" value="1"/>
</dbReference>
<comment type="similarity">
    <text evidence="2 7">Belongs to the major facilitator superfamily. Sugar transporter (TC 2.A.1.1) family.</text>
</comment>
<evidence type="ECO:0000256" key="7">
    <source>
        <dbReference type="RuleBase" id="RU003346"/>
    </source>
</evidence>
<feature type="transmembrane region" description="Helical" evidence="8">
    <location>
        <begin position="463"/>
        <end position="482"/>
    </location>
</feature>
<dbReference type="InterPro" id="IPR005828">
    <property type="entry name" value="MFS_sugar_transport-like"/>
</dbReference>
<feature type="transmembrane region" description="Helical" evidence="8">
    <location>
        <begin position="122"/>
        <end position="141"/>
    </location>
</feature>
<keyword evidence="4 8" id="KW-0812">Transmembrane</keyword>
<dbReference type="PROSITE" id="PS50850">
    <property type="entry name" value="MFS"/>
    <property type="match status" value="1"/>
</dbReference>
<dbReference type="Gene3D" id="1.20.1250.20">
    <property type="entry name" value="MFS general substrate transporter like domains"/>
    <property type="match status" value="1"/>
</dbReference>
<dbReference type="NCBIfam" id="TIGR00879">
    <property type="entry name" value="SP"/>
    <property type="match status" value="1"/>
</dbReference>
<dbReference type="PANTHER" id="PTHR48022">
    <property type="entry name" value="PLASTIDIC GLUCOSE TRANSPORTER 4"/>
    <property type="match status" value="1"/>
</dbReference>
<feature type="transmembrane region" description="Helical" evidence="8">
    <location>
        <begin position="95"/>
        <end position="115"/>
    </location>
</feature>
<feature type="domain" description="Major facilitator superfamily (MFS) profile" evidence="9">
    <location>
        <begin position="47"/>
        <end position="486"/>
    </location>
</feature>
<dbReference type="PROSITE" id="PS00217">
    <property type="entry name" value="SUGAR_TRANSPORT_2"/>
    <property type="match status" value="1"/>
</dbReference>
<feature type="transmembrane region" description="Helical" evidence="8">
    <location>
        <begin position="44"/>
        <end position="60"/>
    </location>
</feature>
<feature type="transmembrane region" description="Helical" evidence="8">
    <location>
        <begin position="430"/>
        <end position="451"/>
    </location>
</feature>
<evidence type="ECO:0000256" key="4">
    <source>
        <dbReference type="ARBA" id="ARBA00022692"/>
    </source>
</evidence>
<dbReference type="FunFam" id="1.20.1250.20:FF:000078">
    <property type="entry name" value="MFS maltose transporter, putative"/>
    <property type="match status" value="1"/>
</dbReference>
<name>A0A0G2GEX1_PHACM</name>
<comment type="caution">
    <text evidence="10">The sequence shown here is derived from an EMBL/GenBank/DDBJ whole genome shotgun (WGS) entry which is preliminary data.</text>
</comment>
<feature type="transmembrane region" description="Helical" evidence="8">
    <location>
        <begin position="363"/>
        <end position="385"/>
    </location>
</feature>
<feature type="transmembrane region" description="Helical" evidence="8">
    <location>
        <begin position="337"/>
        <end position="356"/>
    </location>
</feature>
<evidence type="ECO:0000256" key="6">
    <source>
        <dbReference type="ARBA" id="ARBA00023136"/>
    </source>
</evidence>
<evidence type="ECO:0000256" key="2">
    <source>
        <dbReference type="ARBA" id="ARBA00010992"/>
    </source>
</evidence>
<dbReference type="OrthoDB" id="6612291at2759"/>
<dbReference type="Proteomes" id="UP000053317">
    <property type="component" value="Unassembled WGS sequence"/>
</dbReference>
<dbReference type="AlphaFoldDB" id="A0A0G2GEX1"/>
<evidence type="ECO:0000256" key="1">
    <source>
        <dbReference type="ARBA" id="ARBA00004141"/>
    </source>
</evidence>
<evidence type="ECO:0000256" key="5">
    <source>
        <dbReference type="ARBA" id="ARBA00022989"/>
    </source>
</evidence>
<keyword evidence="6 8" id="KW-0472">Membrane</keyword>
<keyword evidence="5 8" id="KW-1133">Transmembrane helix</keyword>
<dbReference type="InterPro" id="IPR005829">
    <property type="entry name" value="Sugar_transporter_CS"/>
</dbReference>
<feature type="transmembrane region" description="Helical" evidence="8">
    <location>
        <begin position="299"/>
        <end position="325"/>
    </location>
</feature>
<dbReference type="EMBL" id="LCWF01000183">
    <property type="protein sequence ID" value="KKY15570.1"/>
    <property type="molecule type" value="Genomic_DNA"/>
</dbReference>
<evidence type="ECO:0000256" key="3">
    <source>
        <dbReference type="ARBA" id="ARBA00022448"/>
    </source>
</evidence>
<dbReference type="GO" id="GO:0005351">
    <property type="term" value="F:carbohydrate:proton symporter activity"/>
    <property type="evidence" value="ECO:0007669"/>
    <property type="project" value="TreeGrafter"/>
</dbReference>
<gene>
    <name evidence="10" type="ORF">UCRPC4_g06277</name>
</gene>
<feature type="transmembrane region" description="Helical" evidence="8">
    <location>
        <begin position="175"/>
        <end position="196"/>
    </location>
</feature>
<dbReference type="InterPro" id="IPR003663">
    <property type="entry name" value="Sugar/inositol_transpt"/>
</dbReference>
<comment type="subcellular location">
    <subcellularLocation>
        <location evidence="1">Membrane</location>
        <topology evidence="1">Multi-pass membrane protein</topology>
    </subcellularLocation>
</comment>
<evidence type="ECO:0000259" key="9">
    <source>
        <dbReference type="PROSITE" id="PS50850"/>
    </source>
</evidence>
<sequence length="530" mass="58065">MAHSKIMMVDDIHFPPAEDDHVETVATQDDYASAKDVLRNNKSIAAWCLFFAMTAVGWGFDAQVNGAILSVPRFREDFGYIYKGQPILPASWQSAFNSISSVGQFLGGFICSWLADLIGRRAALGIGLVFCAAGIFGEVFATVKVAFLIGKLIVGVGLGFCLTLGPLYCSEISPVALRGLTTSGTNFGIVVGQLLSNSVLRGFGNRPDRWSYRGPLAMQWLFVLILAIGLPWAPESPWYYVRKNDLPSARTQLRNLYGTEFDTEARLATMIKTINDEVSVQGNSKWSDCFKGTNFTRSLISVGVFACQHFTGIIFVLGFSTYFFQLAGLAVEKSFDLGVGVTACGVVGVIISWSLLNNFGRRRLFLCGMISLTTILFLIGIVSLIPTSPAKWVQASLTVIYALFYQSTIGCVAFAVLGETPSAHLRARTIALATATQAIFGIVMNIIVPYMVTPNEANLKGKVGFVFGGLSLLATLWAYFYIPELKGRTFHEIDEIFERKIPARHTRKYRFENGIEHTGGRKEKAGSCHS</sequence>
<dbReference type="InterPro" id="IPR036259">
    <property type="entry name" value="MFS_trans_sf"/>
</dbReference>
<dbReference type="SUPFAM" id="SSF103473">
    <property type="entry name" value="MFS general substrate transporter"/>
    <property type="match status" value="1"/>
</dbReference>
<dbReference type="PANTHER" id="PTHR48022:SF51">
    <property type="entry name" value="ALPHA-GLUCOSIDE TRANSPORTER, PUTATIVE (AFU_ORTHOLOGUE AFUA_6G11920)-RELATED"/>
    <property type="match status" value="1"/>
</dbReference>
<keyword evidence="11" id="KW-1185">Reference proteome</keyword>
<organism evidence="10 11">
    <name type="scientific">Phaeomoniella chlamydospora</name>
    <name type="common">Phaeoacremonium chlamydosporum</name>
    <dbReference type="NCBI Taxonomy" id="158046"/>
    <lineage>
        <taxon>Eukaryota</taxon>
        <taxon>Fungi</taxon>
        <taxon>Dikarya</taxon>
        <taxon>Ascomycota</taxon>
        <taxon>Pezizomycotina</taxon>
        <taxon>Eurotiomycetes</taxon>
        <taxon>Chaetothyriomycetidae</taxon>
        <taxon>Phaeomoniellales</taxon>
        <taxon>Phaeomoniellaceae</taxon>
        <taxon>Phaeomoniella</taxon>
    </lineage>
</organism>
<dbReference type="InterPro" id="IPR020846">
    <property type="entry name" value="MFS_dom"/>
</dbReference>
<keyword evidence="3 7" id="KW-0813">Transport</keyword>
<evidence type="ECO:0000256" key="8">
    <source>
        <dbReference type="SAM" id="Phobius"/>
    </source>
</evidence>
<feature type="transmembrane region" description="Helical" evidence="8">
    <location>
        <begin position="147"/>
        <end position="168"/>
    </location>
</feature>
<evidence type="ECO:0000313" key="10">
    <source>
        <dbReference type="EMBL" id="KKY15570.1"/>
    </source>
</evidence>
<reference evidence="10 11" key="2">
    <citation type="submission" date="2015-05" db="EMBL/GenBank/DDBJ databases">
        <authorList>
            <person name="Morales-Cruz A."/>
            <person name="Amrine K.C."/>
            <person name="Cantu D."/>
        </authorList>
    </citation>
    <scope>NUCLEOTIDE SEQUENCE [LARGE SCALE GENOMIC DNA]</scope>
    <source>
        <strain evidence="10">UCRPC4</strain>
    </source>
</reference>
<dbReference type="GO" id="GO:0016020">
    <property type="term" value="C:membrane"/>
    <property type="evidence" value="ECO:0007669"/>
    <property type="project" value="UniProtKB-SubCell"/>
</dbReference>
<proteinExistence type="inferred from homology"/>
<protein>
    <submittedName>
        <fullName evidence="10">Putative maltose permease</fullName>
    </submittedName>
</protein>